<protein>
    <submittedName>
        <fullName evidence="1">Uncharacterized protein</fullName>
    </submittedName>
</protein>
<dbReference type="EMBL" id="FNXY01000002">
    <property type="protein sequence ID" value="SEI56774.1"/>
    <property type="molecule type" value="Genomic_DNA"/>
</dbReference>
<gene>
    <name evidence="1" type="ORF">SAMN04487995_1401</name>
</gene>
<organism evidence="1 2">
    <name type="scientific">Dyadobacter koreensis</name>
    <dbReference type="NCBI Taxonomy" id="408657"/>
    <lineage>
        <taxon>Bacteria</taxon>
        <taxon>Pseudomonadati</taxon>
        <taxon>Bacteroidota</taxon>
        <taxon>Cytophagia</taxon>
        <taxon>Cytophagales</taxon>
        <taxon>Spirosomataceae</taxon>
        <taxon>Dyadobacter</taxon>
    </lineage>
</organism>
<proteinExistence type="predicted"/>
<name>A0A1H6RTJ1_9BACT</name>
<dbReference type="AlphaFoldDB" id="A0A1H6RTJ1"/>
<evidence type="ECO:0000313" key="2">
    <source>
        <dbReference type="Proteomes" id="UP000199532"/>
    </source>
</evidence>
<reference evidence="1 2" key="1">
    <citation type="submission" date="2016-10" db="EMBL/GenBank/DDBJ databases">
        <authorList>
            <person name="de Groot N.N."/>
        </authorList>
    </citation>
    <scope>NUCLEOTIDE SEQUENCE [LARGE SCALE GENOMIC DNA]</scope>
    <source>
        <strain evidence="1 2">DSM 19938</strain>
    </source>
</reference>
<evidence type="ECO:0000313" key="1">
    <source>
        <dbReference type="EMBL" id="SEI56774.1"/>
    </source>
</evidence>
<dbReference type="Proteomes" id="UP000199532">
    <property type="component" value="Unassembled WGS sequence"/>
</dbReference>
<sequence>MNRANLQSLKIAARVLIIIFSGRLLMKYYPEIKSWVLSFFL</sequence>
<accession>A0A1H6RTJ1</accession>
<keyword evidence="2" id="KW-1185">Reference proteome</keyword>